<feature type="region of interest" description="Disordered" evidence="1">
    <location>
        <begin position="1"/>
        <end position="37"/>
    </location>
</feature>
<evidence type="ECO:0000256" key="1">
    <source>
        <dbReference type="SAM" id="MobiDB-lite"/>
    </source>
</evidence>
<evidence type="ECO:0000313" key="2">
    <source>
        <dbReference type="EMBL" id="NHC15405.1"/>
    </source>
</evidence>
<name>A0ABX0H095_9ACTN</name>
<dbReference type="InterPro" id="IPR038312">
    <property type="entry name" value="DUF5063_sf"/>
</dbReference>
<protein>
    <submittedName>
        <fullName evidence="2">DUF5063 domain-containing protein</fullName>
    </submittedName>
</protein>
<organism evidence="2 3">
    <name type="scientific">Motilibacter deserti</name>
    <dbReference type="NCBI Taxonomy" id="2714956"/>
    <lineage>
        <taxon>Bacteria</taxon>
        <taxon>Bacillati</taxon>
        <taxon>Actinomycetota</taxon>
        <taxon>Actinomycetes</taxon>
        <taxon>Motilibacterales</taxon>
        <taxon>Motilibacteraceae</taxon>
        <taxon>Motilibacter</taxon>
    </lineage>
</organism>
<keyword evidence="3" id="KW-1185">Reference proteome</keyword>
<dbReference type="Proteomes" id="UP000800981">
    <property type="component" value="Unassembled WGS sequence"/>
</dbReference>
<dbReference type="RefSeq" id="WP_166283777.1">
    <property type="nucleotide sequence ID" value="NZ_JAANNP010000028.1"/>
</dbReference>
<dbReference type="InterPro" id="IPR032025">
    <property type="entry name" value="DUF5063"/>
</dbReference>
<sequence>MSDTPTTPVWGGGYTPDPTTDFSHGDEGPPVGPAEDWGDFAAEIADQVESFVLAVREIAAGESPETAVSLLLLQVSQVLLAGGRLGAVQDIVPDERFEPDAGDDADVEGIRSSLSNLLEPVDEYSEVFDPYGEPPEVVTTTLSDDLADVVSDLIHGLQHYKAGRHVEALWWWQFSYLSNWGSTASAALRALQSVVSHVRLDALADDPELAVEDRLLAETAASAVAPPQDFVPRSAP</sequence>
<dbReference type="Pfam" id="PF16702">
    <property type="entry name" value="DUF5063"/>
    <property type="match status" value="1"/>
</dbReference>
<gene>
    <name evidence="2" type="ORF">G9H71_16625</name>
</gene>
<reference evidence="2 3" key="1">
    <citation type="submission" date="2020-03" db="EMBL/GenBank/DDBJ databases">
        <title>Two novel Motilibacter sp.</title>
        <authorList>
            <person name="Liu S."/>
        </authorList>
    </citation>
    <scope>NUCLEOTIDE SEQUENCE [LARGE SCALE GENOMIC DNA]</scope>
    <source>
        <strain evidence="2 3">E257</strain>
    </source>
</reference>
<dbReference type="Gene3D" id="1.20.120.1550">
    <property type="entry name" value="Protein of unknown function DUF5063"/>
    <property type="match status" value="1"/>
</dbReference>
<dbReference type="EMBL" id="JAANNP010000028">
    <property type="protein sequence ID" value="NHC15405.1"/>
    <property type="molecule type" value="Genomic_DNA"/>
</dbReference>
<evidence type="ECO:0000313" key="3">
    <source>
        <dbReference type="Proteomes" id="UP000800981"/>
    </source>
</evidence>
<accession>A0ABX0H095</accession>
<proteinExistence type="predicted"/>
<comment type="caution">
    <text evidence="2">The sequence shown here is derived from an EMBL/GenBank/DDBJ whole genome shotgun (WGS) entry which is preliminary data.</text>
</comment>